<evidence type="ECO:0000313" key="2">
    <source>
        <dbReference type="Proteomes" id="UP000243006"/>
    </source>
</evidence>
<accession>A0A1Y3E9S6</accession>
<proteinExistence type="predicted"/>
<dbReference type="EMBL" id="LVZM01019990">
    <property type="protein sequence ID" value="OUC41731.1"/>
    <property type="molecule type" value="Genomic_DNA"/>
</dbReference>
<sequence length="94" mass="10724">MRMSKPKKEEASGILEIAVQHFEIAAAVNCLSGAEKLKWLPLSLSQKVRSTFRQLPPPAWSVYRSCVTSFKETKFKEKKQRKIGSPEQRSRLSC</sequence>
<name>A0A1Y3E9S6_9BILA</name>
<comment type="caution">
    <text evidence="1">The sequence shown here is derived from an EMBL/GenBank/DDBJ whole genome shotgun (WGS) entry which is preliminary data.</text>
</comment>
<reference evidence="1 2" key="1">
    <citation type="submission" date="2015-04" db="EMBL/GenBank/DDBJ databases">
        <title>Draft genome of the roundworm Trichinella nativa.</title>
        <authorList>
            <person name="Mitreva M."/>
        </authorList>
    </citation>
    <scope>NUCLEOTIDE SEQUENCE [LARGE SCALE GENOMIC DNA]</scope>
    <source>
        <strain evidence="1 2">ISS45</strain>
    </source>
</reference>
<evidence type="ECO:0000313" key="1">
    <source>
        <dbReference type="EMBL" id="OUC41731.1"/>
    </source>
</evidence>
<gene>
    <name evidence="1" type="ORF">D917_10725</name>
</gene>
<protein>
    <submittedName>
        <fullName evidence="1">Uncharacterized protein</fullName>
    </submittedName>
</protein>
<organism evidence="1 2">
    <name type="scientific">Trichinella nativa</name>
    <dbReference type="NCBI Taxonomy" id="6335"/>
    <lineage>
        <taxon>Eukaryota</taxon>
        <taxon>Metazoa</taxon>
        <taxon>Ecdysozoa</taxon>
        <taxon>Nematoda</taxon>
        <taxon>Enoplea</taxon>
        <taxon>Dorylaimia</taxon>
        <taxon>Trichinellida</taxon>
        <taxon>Trichinellidae</taxon>
        <taxon>Trichinella</taxon>
    </lineage>
</organism>
<dbReference type="AlphaFoldDB" id="A0A1Y3E9S6"/>
<dbReference type="Proteomes" id="UP000243006">
    <property type="component" value="Unassembled WGS sequence"/>
</dbReference>